<accession>A0AAD5KRE5</accession>
<name>A0AAD5KRE5_9CRUS</name>
<proteinExistence type="inferred from homology"/>
<dbReference type="GO" id="GO:0006094">
    <property type="term" value="P:gluconeogenesis"/>
    <property type="evidence" value="ECO:0007669"/>
    <property type="project" value="UniProtKB-KW"/>
</dbReference>
<dbReference type="EMBL" id="WJBH02000005">
    <property type="protein sequence ID" value="KAI9558816.1"/>
    <property type="molecule type" value="Genomic_DNA"/>
</dbReference>
<dbReference type="Pfam" id="PF01569">
    <property type="entry name" value="PAP2"/>
    <property type="match status" value="1"/>
</dbReference>
<sequence length="360" mass="40322">MASELQSIYSYGVDLISILQSSFPDGESFFMDISKIFDPKYVFTVYFPIIFALQWAIGVKLLGTIIVVEWLNQVLKWLMHGDRPYWWVHEVEVAYNSTSLLPEILQYRSTCETGPGMPSGHSMAMSAAWYVVVQSFIDRVVKPSKMSASMKQQSIQLLWAAFVVIQTLVVMSRMYIAAHFPHQCALGLFLGVSIAHQVYGSSKWLNLKRGQWLLVASVILASAIGTYSFLLLTGRNPAWSISQAYKWCAKREYIHVDTTPFYSLTRYSGAAFGLGLGLTSTYFSQTERTSFTRVQMMATLVLGLILGYGAELAHVAIPKTNESVFYTLEFLLNVVFPYSAIALVPYAVMKSSAAKVKSCK</sequence>
<evidence type="ECO:0000256" key="2">
    <source>
        <dbReference type="ARBA" id="ARBA00004742"/>
    </source>
</evidence>
<dbReference type="SUPFAM" id="SSF48317">
    <property type="entry name" value="Acid phosphatase/Vanadium-dependent haloperoxidase"/>
    <property type="match status" value="1"/>
</dbReference>
<protein>
    <recommendedName>
        <fullName evidence="4">glucose-6-phosphatase</fullName>
        <ecNumber evidence="4">3.1.3.9</ecNumber>
    </recommendedName>
</protein>
<evidence type="ECO:0000256" key="13">
    <source>
        <dbReference type="SAM" id="Phobius"/>
    </source>
</evidence>
<evidence type="ECO:0000256" key="1">
    <source>
        <dbReference type="ARBA" id="ARBA00004477"/>
    </source>
</evidence>
<feature type="transmembrane region" description="Helical" evidence="13">
    <location>
        <begin position="323"/>
        <end position="348"/>
    </location>
</feature>
<comment type="subcellular location">
    <subcellularLocation>
        <location evidence="1">Endoplasmic reticulum membrane</location>
        <topology evidence="1">Multi-pass membrane protein</topology>
    </subcellularLocation>
</comment>
<dbReference type="SMART" id="SM00014">
    <property type="entry name" value="acidPPc"/>
    <property type="match status" value="1"/>
</dbReference>
<evidence type="ECO:0000259" key="14">
    <source>
        <dbReference type="SMART" id="SM00014"/>
    </source>
</evidence>
<keyword evidence="9 13" id="KW-1133">Transmembrane helix</keyword>
<dbReference type="PANTHER" id="PTHR12591:SF0">
    <property type="entry name" value="FI19814P1"/>
    <property type="match status" value="1"/>
</dbReference>
<evidence type="ECO:0000256" key="11">
    <source>
        <dbReference type="PIRSR" id="PIRSR000905-1"/>
    </source>
</evidence>
<organism evidence="15 16">
    <name type="scientific">Daphnia sinensis</name>
    <dbReference type="NCBI Taxonomy" id="1820382"/>
    <lineage>
        <taxon>Eukaryota</taxon>
        <taxon>Metazoa</taxon>
        <taxon>Ecdysozoa</taxon>
        <taxon>Arthropoda</taxon>
        <taxon>Crustacea</taxon>
        <taxon>Branchiopoda</taxon>
        <taxon>Diplostraca</taxon>
        <taxon>Cladocera</taxon>
        <taxon>Anomopoda</taxon>
        <taxon>Daphniidae</taxon>
        <taxon>Daphnia</taxon>
        <taxon>Daphnia similis group</taxon>
    </lineage>
</organism>
<dbReference type="GO" id="GO:0005789">
    <property type="term" value="C:endoplasmic reticulum membrane"/>
    <property type="evidence" value="ECO:0007669"/>
    <property type="project" value="UniProtKB-SubCell"/>
</dbReference>
<evidence type="ECO:0000256" key="9">
    <source>
        <dbReference type="ARBA" id="ARBA00022989"/>
    </source>
</evidence>
<dbReference type="InterPro" id="IPR000326">
    <property type="entry name" value="PAP2/HPO"/>
</dbReference>
<reference evidence="15 16" key="1">
    <citation type="submission" date="2022-05" db="EMBL/GenBank/DDBJ databases">
        <title>A multi-omics perspective on studying reproductive biology in Daphnia sinensis.</title>
        <authorList>
            <person name="Jia J."/>
        </authorList>
    </citation>
    <scope>NUCLEOTIDE SEQUENCE [LARGE SCALE GENOMIC DNA]</scope>
    <source>
        <strain evidence="15 16">WSL</strain>
    </source>
</reference>
<evidence type="ECO:0000256" key="3">
    <source>
        <dbReference type="ARBA" id="ARBA00009266"/>
    </source>
</evidence>
<evidence type="ECO:0000256" key="4">
    <source>
        <dbReference type="ARBA" id="ARBA00012634"/>
    </source>
</evidence>
<dbReference type="PANTHER" id="PTHR12591">
    <property type="entry name" value="GLUCOSE-6-PHOSPHATASE"/>
    <property type="match status" value="1"/>
</dbReference>
<dbReference type="GO" id="GO:0004346">
    <property type="term" value="F:glucose-6-phosphatase activity"/>
    <property type="evidence" value="ECO:0007669"/>
    <property type="project" value="UniProtKB-EC"/>
</dbReference>
<dbReference type="GO" id="GO:0051156">
    <property type="term" value="P:glucose 6-phosphate metabolic process"/>
    <property type="evidence" value="ECO:0007669"/>
    <property type="project" value="TreeGrafter"/>
</dbReference>
<feature type="domain" description="Phosphatidic acid phosphatase type 2/haloperoxidase" evidence="14">
    <location>
        <begin position="57"/>
        <end position="199"/>
    </location>
</feature>
<evidence type="ECO:0000256" key="12">
    <source>
        <dbReference type="PIRSR" id="PIRSR000905-2"/>
    </source>
</evidence>
<comment type="caution">
    <text evidence="15">The sequence shown here is derived from an EMBL/GenBank/DDBJ whole genome shotgun (WGS) entry which is preliminary data.</text>
</comment>
<keyword evidence="16" id="KW-1185">Reference proteome</keyword>
<keyword evidence="7" id="KW-0378">Hydrolase</keyword>
<feature type="transmembrane region" description="Helical" evidence="13">
    <location>
        <begin position="296"/>
        <end position="317"/>
    </location>
</feature>
<evidence type="ECO:0000313" key="15">
    <source>
        <dbReference type="EMBL" id="KAI9558816.1"/>
    </source>
</evidence>
<dbReference type="PIRSF" id="PIRSF000905">
    <property type="entry name" value="Glucose-6-phosphatase"/>
    <property type="match status" value="1"/>
</dbReference>
<evidence type="ECO:0000256" key="6">
    <source>
        <dbReference type="ARBA" id="ARBA00022692"/>
    </source>
</evidence>
<keyword evidence="8" id="KW-0256">Endoplasmic reticulum</keyword>
<dbReference type="EC" id="3.1.3.9" evidence="4"/>
<keyword evidence="6 13" id="KW-0812">Transmembrane</keyword>
<dbReference type="FunFam" id="1.20.144.10:FF:000028">
    <property type="entry name" value="Glucose-6-phosphatase"/>
    <property type="match status" value="1"/>
</dbReference>
<feature type="active site" description="Nucleophile" evidence="11">
    <location>
        <position position="179"/>
    </location>
</feature>
<dbReference type="Proteomes" id="UP000820818">
    <property type="component" value="Linkage Group LG5"/>
</dbReference>
<comment type="similarity">
    <text evidence="3">Belongs to the glucose-6-phosphatase family.</text>
</comment>
<dbReference type="AlphaFoldDB" id="A0AAD5KRE5"/>
<feature type="binding site" evidence="12">
    <location>
        <position position="173"/>
    </location>
    <ligand>
        <name>substrate</name>
    </ligand>
</feature>
<dbReference type="InterPro" id="IPR036938">
    <property type="entry name" value="PAP2/HPO_sf"/>
</dbReference>
<dbReference type="InterPro" id="IPR016275">
    <property type="entry name" value="Glucose-6-phosphatase"/>
</dbReference>
<comment type="pathway">
    <text evidence="2">Carbohydrate biosynthesis; gluconeogenesis.</text>
</comment>
<evidence type="ECO:0000256" key="7">
    <source>
        <dbReference type="ARBA" id="ARBA00022801"/>
    </source>
</evidence>
<feature type="binding site" evidence="12">
    <location>
        <position position="83"/>
    </location>
    <ligand>
        <name>substrate</name>
    </ligand>
</feature>
<evidence type="ECO:0000256" key="10">
    <source>
        <dbReference type="ARBA" id="ARBA00023136"/>
    </source>
</evidence>
<gene>
    <name evidence="15" type="ORF">GHT06_015605</name>
</gene>
<evidence type="ECO:0000256" key="8">
    <source>
        <dbReference type="ARBA" id="ARBA00022824"/>
    </source>
</evidence>
<feature type="transmembrane region" description="Helical" evidence="13">
    <location>
        <begin position="155"/>
        <end position="174"/>
    </location>
</feature>
<feature type="transmembrane region" description="Helical" evidence="13">
    <location>
        <begin position="45"/>
        <end position="71"/>
    </location>
</feature>
<feature type="active site" description="Proton donor" evidence="11">
    <location>
        <position position="121"/>
    </location>
</feature>
<keyword evidence="5" id="KW-0312">Gluconeogenesis</keyword>
<evidence type="ECO:0000313" key="16">
    <source>
        <dbReference type="Proteomes" id="UP000820818"/>
    </source>
</evidence>
<feature type="transmembrane region" description="Helical" evidence="13">
    <location>
        <begin position="212"/>
        <end position="232"/>
    </location>
</feature>
<dbReference type="Gene3D" id="1.20.144.10">
    <property type="entry name" value="Phosphatidic acid phosphatase type 2/haloperoxidase"/>
    <property type="match status" value="1"/>
</dbReference>
<keyword evidence="10 13" id="KW-0472">Membrane</keyword>
<evidence type="ECO:0000256" key="5">
    <source>
        <dbReference type="ARBA" id="ARBA00022432"/>
    </source>
</evidence>